<dbReference type="EMBL" id="JAOTMD010000002">
    <property type="protein sequence ID" value="MCY3024907.1"/>
    <property type="molecule type" value="Genomic_DNA"/>
</dbReference>
<keyword evidence="7" id="KW-0418">Kinase</keyword>
<feature type="domain" description="PTS EIIA type-4" evidence="8">
    <location>
        <begin position="1"/>
        <end position="120"/>
    </location>
</feature>
<dbReference type="RefSeq" id="WP_267982668.1">
    <property type="nucleotide sequence ID" value="NZ_JAOTMD010000002.1"/>
</dbReference>
<dbReference type="InterPro" id="IPR004701">
    <property type="entry name" value="PTS_EIIA_man-typ"/>
</dbReference>
<comment type="subcellular location">
    <subcellularLocation>
        <location evidence="1">Cytoplasm</location>
    </subcellularLocation>
</comment>
<evidence type="ECO:0000256" key="3">
    <source>
        <dbReference type="ARBA" id="ARBA00022490"/>
    </source>
</evidence>
<dbReference type="Pfam" id="PF03610">
    <property type="entry name" value="EIIA-man"/>
    <property type="match status" value="1"/>
</dbReference>
<dbReference type="PROSITE" id="PS51096">
    <property type="entry name" value="PTS_EIIA_TYPE_4"/>
    <property type="match status" value="1"/>
</dbReference>
<dbReference type="PANTHER" id="PTHR33799">
    <property type="entry name" value="PTS PERMEASE-RELATED-RELATED"/>
    <property type="match status" value="1"/>
</dbReference>
<gene>
    <name evidence="9" type="ORF">ODY23_01100</name>
</gene>
<evidence type="ECO:0000313" key="9">
    <source>
        <dbReference type="EMBL" id="MCY3024907.1"/>
    </source>
</evidence>
<evidence type="ECO:0000256" key="2">
    <source>
        <dbReference type="ARBA" id="ARBA00022448"/>
    </source>
</evidence>
<evidence type="ECO:0000259" key="8">
    <source>
        <dbReference type="PROSITE" id="PS51096"/>
    </source>
</evidence>
<dbReference type="SUPFAM" id="SSF53062">
    <property type="entry name" value="PTS system fructose IIA component-like"/>
    <property type="match status" value="1"/>
</dbReference>
<evidence type="ECO:0000256" key="1">
    <source>
        <dbReference type="ARBA" id="ARBA00004496"/>
    </source>
</evidence>
<dbReference type="Gene3D" id="3.40.50.510">
    <property type="entry name" value="Phosphotransferase system, mannose-type IIA component"/>
    <property type="match status" value="1"/>
</dbReference>
<organism evidence="9 10">
    <name type="scientific">Aerococcus loyolae</name>
    <dbReference type="NCBI Taxonomy" id="2976809"/>
    <lineage>
        <taxon>Bacteria</taxon>
        <taxon>Bacillati</taxon>
        <taxon>Bacillota</taxon>
        <taxon>Bacilli</taxon>
        <taxon>Lactobacillales</taxon>
        <taxon>Aerococcaceae</taxon>
        <taxon>Aerococcus</taxon>
    </lineage>
</organism>
<evidence type="ECO:0000256" key="6">
    <source>
        <dbReference type="ARBA" id="ARBA00022683"/>
    </source>
</evidence>
<name>A0ABT4BXC9_9LACT</name>
<dbReference type="Proteomes" id="UP001072007">
    <property type="component" value="Unassembled WGS sequence"/>
</dbReference>
<keyword evidence="6" id="KW-0598">Phosphotransferase system</keyword>
<keyword evidence="2" id="KW-0813">Transport</keyword>
<protein>
    <submittedName>
        <fullName evidence="9">PTS N-acetylglucosamine transporter subunit IIBC</fullName>
    </submittedName>
</protein>
<keyword evidence="3" id="KW-0963">Cytoplasm</keyword>
<reference evidence="9" key="1">
    <citation type="submission" date="2024-05" db="EMBL/GenBank/DDBJ databases">
        <title>Aerococcus urinae taxonomy study.</title>
        <authorList>
            <person name="Christensen J."/>
            <person name="Senneby E."/>
        </authorList>
    </citation>
    <scope>NUCLEOTIDE SEQUENCE</scope>
    <source>
        <strain evidence="9">CDC-3352-U95</strain>
    </source>
</reference>
<evidence type="ECO:0000256" key="7">
    <source>
        <dbReference type="ARBA" id="ARBA00022777"/>
    </source>
</evidence>
<comment type="caution">
    <text evidence="9">The sequence shown here is derived from an EMBL/GenBank/DDBJ whole genome shotgun (WGS) entry which is preliminary data.</text>
</comment>
<dbReference type="PANTHER" id="PTHR33799:SF1">
    <property type="entry name" value="PTS SYSTEM MANNOSE-SPECIFIC EIIAB COMPONENT-RELATED"/>
    <property type="match status" value="1"/>
</dbReference>
<evidence type="ECO:0000256" key="5">
    <source>
        <dbReference type="ARBA" id="ARBA00022679"/>
    </source>
</evidence>
<dbReference type="InterPro" id="IPR051471">
    <property type="entry name" value="Bacterial_PTS_sugar_comp"/>
</dbReference>
<proteinExistence type="predicted"/>
<sequence>MRHILIATHSTLAEGFKRAKELLVGTDQELKAICAYIDESDYTNQIDEFFENYDSNSEYIVLTDIFGGSVNQKIVIYKEKYNFRLITGVNLPLLLAIVLSPEPISDEDLLILIKDARESLKIVELDNSNSENEEDFLE</sequence>
<dbReference type="InterPro" id="IPR033887">
    <property type="entry name" value="PTS_IIA_man"/>
</dbReference>
<keyword evidence="5" id="KW-0808">Transferase</keyword>
<evidence type="ECO:0000313" key="10">
    <source>
        <dbReference type="Proteomes" id="UP001072007"/>
    </source>
</evidence>
<keyword evidence="10" id="KW-1185">Reference proteome</keyword>
<dbReference type="GeneID" id="86970075"/>
<accession>A0ABT4BXC9</accession>
<evidence type="ECO:0000256" key="4">
    <source>
        <dbReference type="ARBA" id="ARBA00022597"/>
    </source>
</evidence>
<dbReference type="CDD" id="cd00006">
    <property type="entry name" value="PTS_IIA_man"/>
    <property type="match status" value="1"/>
</dbReference>
<dbReference type="InterPro" id="IPR036662">
    <property type="entry name" value="PTS_EIIA_man-typ_sf"/>
</dbReference>
<keyword evidence="4" id="KW-0762">Sugar transport</keyword>